<reference evidence="1" key="1">
    <citation type="journal article" date="2020" name="mSystems">
        <title>Genome- and Community-Level Interaction Insights into Carbon Utilization and Element Cycling Functions of Hydrothermarchaeota in Hydrothermal Sediment.</title>
        <authorList>
            <person name="Zhou Z."/>
            <person name="Liu Y."/>
            <person name="Xu W."/>
            <person name="Pan J."/>
            <person name="Luo Z.H."/>
            <person name="Li M."/>
        </authorList>
    </citation>
    <scope>NUCLEOTIDE SEQUENCE [LARGE SCALE GENOMIC DNA]</scope>
    <source>
        <strain evidence="1">SpSt-349</strain>
    </source>
</reference>
<organism evidence="1">
    <name type="scientific">Geobacter metallireducens</name>
    <dbReference type="NCBI Taxonomy" id="28232"/>
    <lineage>
        <taxon>Bacteria</taxon>
        <taxon>Pseudomonadati</taxon>
        <taxon>Thermodesulfobacteriota</taxon>
        <taxon>Desulfuromonadia</taxon>
        <taxon>Geobacterales</taxon>
        <taxon>Geobacteraceae</taxon>
        <taxon>Geobacter</taxon>
    </lineage>
</organism>
<proteinExistence type="predicted"/>
<accession>A0A831U2V6</accession>
<sequence>MPRLPGNRELVDAAGRVLHSLREINALSPEERERYYADILPPRLYAHLGISPRTLCGADGLKRVRVIAPEGIGLARIEVRAHPADPDTVFFLELADTQYGQMELSFCIIADHEADRYDVDRDSEGRDNCFATRGRNIPEELRAMAAGLFPNQTRRGLHLFGEFFPRFERFVDSLGMEMIVAEPLTYDNAIRYEKYGFDYITGKRLMLEIDREFRPGGVLFGRLDGSNPFRMPGAERTVRGRSWAIHDGIMDEPWDEVRIYKTVGEDARINTFPDRIDEGGKR</sequence>
<comment type="caution">
    <text evidence="1">The sequence shown here is derived from an EMBL/GenBank/DDBJ whole genome shotgun (WGS) entry which is preliminary data.</text>
</comment>
<name>A0A831U2V6_GEOME</name>
<dbReference type="EMBL" id="DSOV01000009">
    <property type="protein sequence ID" value="HEN41343.1"/>
    <property type="molecule type" value="Genomic_DNA"/>
</dbReference>
<protein>
    <submittedName>
        <fullName evidence="1">Uncharacterized protein</fullName>
    </submittedName>
</protein>
<gene>
    <name evidence="1" type="ORF">ENQ87_03045</name>
</gene>
<dbReference type="AlphaFoldDB" id="A0A831U2V6"/>
<evidence type="ECO:0000313" key="1">
    <source>
        <dbReference type="EMBL" id="HEN41343.1"/>
    </source>
</evidence>